<sequence>MIAYSIAFLLFGSLSYLYVKDSKKVVRFKEEQGLSKEPTFDLRFKTSQILGRWGTKIGNIEVHKMSVKMSNPAIDCEVKTKQSVIWKGDLDLTSDKDKLEKLSKEIDKTVYVEVDGRVVFETSNGHTEVFTVDVDNEVVKNRNDRLDDFFNKHK</sequence>
<proteinExistence type="predicted"/>
<gene>
    <name evidence="1" type="ORF">SLAVMIC_00753</name>
</gene>
<evidence type="ECO:0000313" key="1">
    <source>
        <dbReference type="EMBL" id="CAG7581258.1"/>
    </source>
</evidence>
<reference evidence="1" key="1">
    <citation type="submission" date="2021-06" db="EMBL/GenBank/DDBJ databases">
        <authorList>
            <person name="Gannon L."/>
            <person name="Redgwell R T."/>
            <person name="Michniewski S."/>
            <person name="Harrison D C."/>
            <person name="Millard A."/>
        </authorList>
    </citation>
    <scope>NUCLEOTIDE SEQUENCE</scope>
</reference>
<organism evidence="1">
    <name type="scientific">uncultured marine phage</name>
    <dbReference type="NCBI Taxonomy" id="707152"/>
    <lineage>
        <taxon>Viruses</taxon>
        <taxon>environmental samples</taxon>
    </lineage>
</organism>
<protein>
    <submittedName>
        <fullName evidence="1">Uncharacterized protein</fullName>
    </submittedName>
</protein>
<accession>A0A8D9C9H1</accession>
<name>A0A8D9C9H1_9VIRU</name>
<dbReference type="EMBL" id="OU342829">
    <property type="protein sequence ID" value="CAG7581258.1"/>
    <property type="molecule type" value="Genomic_DNA"/>
</dbReference>